<feature type="domain" description="ABC transmembrane type-1" evidence="9">
    <location>
        <begin position="1"/>
        <end position="178"/>
    </location>
</feature>
<evidence type="ECO:0000313" key="10">
    <source>
        <dbReference type="EMBL" id="MPM61208.1"/>
    </source>
</evidence>
<evidence type="ECO:0000256" key="5">
    <source>
        <dbReference type="ARBA" id="ARBA00022692"/>
    </source>
</evidence>
<name>A0A645B830_9ZZZZ</name>
<keyword evidence="3" id="KW-0813">Transport</keyword>
<dbReference type="InterPro" id="IPR051789">
    <property type="entry name" value="Bact_Polyamine_Transport"/>
</dbReference>
<dbReference type="InterPro" id="IPR000515">
    <property type="entry name" value="MetI-like"/>
</dbReference>
<evidence type="ECO:0000256" key="4">
    <source>
        <dbReference type="ARBA" id="ARBA00022475"/>
    </source>
</evidence>
<keyword evidence="5 8" id="KW-0812">Transmembrane</keyword>
<dbReference type="Gene3D" id="1.10.3720.10">
    <property type="entry name" value="MetI-like"/>
    <property type="match status" value="1"/>
</dbReference>
<dbReference type="GO" id="GO:0005886">
    <property type="term" value="C:plasma membrane"/>
    <property type="evidence" value="ECO:0007669"/>
    <property type="project" value="UniProtKB-SubCell"/>
</dbReference>
<dbReference type="InterPro" id="IPR035906">
    <property type="entry name" value="MetI-like_sf"/>
</dbReference>
<dbReference type="PROSITE" id="PS50928">
    <property type="entry name" value="ABC_TM1"/>
    <property type="match status" value="1"/>
</dbReference>
<organism evidence="10">
    <name type="scientific">bioreactor metagenome</name>
    <dbReference type="NCBI Taxonomy" id="1076179"/>
    <lineage>
        <taxon>unclassified sequences</taxon>
        <taxon>metagenomes</taxon>
        <taxon>ecological metagenomes</taxon>
    </lineage>
</organism>
<evidence type="ECO:0000256" key="3">
    <source>
        <dbReference type="ARBA" id="ARBA00022448"/>
    </source>
</evidence>
<proteinExistence type="inferred from homology"/>
<reference evidence="10" key="1">
    <citation type="submission" date="2019-08" db="EMBL/GenBank/DDBJ databases">
        <authorList>
            <person name="Kucharzyk K."/>
            <person name="Murdoch R.W."/>
            <person name="Higgins S."/>
            <person name="Loffler F."/>
        </authorList>
    </citation>
    <scope>NUCLEOTIDE SEQUENCE</scope>
</reference>
<comment type="caution">
    <text evidence="10">The sequence shown here is derived from an EMBL/GenBank/DDBJ whole genome shotgun (WGS) entry which is preliminary data.</text>
</comment>
<evidence type="ECO:0000256" key="7">
    <source>
        <dbReference type="ARBA" id="ARBA00023136"/>
    </source>
</evidence>
<dbReference type="GO" id="GO:0055085">
    <property type="term" value="P:transmembrane transport"/>
    <property type="evidence" value="ECO:0007669"/>
    <property type="project" value="InterPro"/>
</dbReference>
<dbReference type="Pfam" id="PF00528">
    <property type="entry name" value="BPD_transp_1"/>
    <property type="match status" value="1"/>
</dbReference>
<dbReference type="PANTHER" id="PTHR43848:SF2">
    <property type="entry name" value="PUTRESCINE TRANSPORT SYSTEM PERMEASE PROTEIN POTI"/>
    <property type="match status" value="1"/>
</dbReference>
<sequence>MVLAVLLGTLIAFGMYKYKFKGKNTIDTLFYIPIIIPEIVLGIALMTMFSILSIGSGMKTLIIAHTTFCIPYVVFNVKASIAGFDHSVEEASMDLGANRIQTFYNITLPMIFPGIKSGAFMAFTLSIDDVIISYFTSGPGSVTLPIKVMSMVKRGITPDVNAMATIIMLIVLLMLIVSQLNIKERIKMRKAK</sequence>
<comment type="similarity">
    <text evidence="2">Belongs to the binding-protein-dependent transport system permease family. CysTW subfamily.</text>
</comment>
<evidence type="ECO:0000256" key="2">
    <source>
        <dbReference type="ARBA" id="ARBA00007069"/>
    </source>
</evidence>
<keyword evidence="4" id="KW-1003">Cell membrane</keyword>
<dbReference type="PANTHER" id="PTHR43848">
    <property type="entry name" value="PUTRESCINE TRANSPORT SYSTEM PERMEASE PROTEIN POTI"/>
    <property type="match status" value="1"/>
</dbReference>
<keyword evidence="6 8" id="KW-1133">Transmembrane helix</keyword>
<protein>
    <submittedName>
        <fullName evidence="10">Inner membrane ABC transporter permease protein YdcV</fullName>
    </submittedName>
</protein>
<dbReference type="SUPFAM" id="SSF161098">
    <property type="entry name" value="MetI-like"/>
    <property type="match status" value="1"/>
</dbReference>
<evidence type="ECO:0000256" key="6">
    <source>
        <dbReference type="ARBA" id="ARBA00022989"/>
    </source>
</evidence>
<comment type="subcellular location">
    <subcellularLocation>
        <location evidence="1">Cell membrane</location>
        <topology evidence="1">Multi-pass membrane protein</topology>
    </subcellularLocation>
</comment>
<accession>A0A645B830</accession>
<feature type="transmembrane region" description="Helical" evidence="8">
    <location>
        <begin position="162"/>
        <end position="182"/>
    </location>
</feature>
<dbReference type="AlphaFoldDB" id="A0A645B830"/>
<keyword evidence="7 8" id="KW-0472">Membrane</keyword>
<dbReference type="EMBL" id="VSSQ01018214">
    <property type="protein sequence ID" value="MPM61208.1"/>
    <property type="molecule type" value="Genomic_DNA"/>
</dbReference>
<evidence type="ECO:0000256" key="1">
    <source>
        <dbReference type="ARBA" id="ARBA00004651"/>
    </source>
</evidence>
<feature type="transmembrane region" description="Helical" evidence="8">
    <location>
        <begin position="30"/>
        <end position="52"/>
    </location>
</feature>
<evidence type="ECO:0000256" key="8">
    <source>
        <dbReference type="SAM" id="Phobius"/>
    </source>
</evidence>
<evidence type="ECO:0000259" key="9">
    <source>
        <dbReference type="PROSITE" id="PS50928"/>
    </source>
</evidence>
<gene>
    <name evidence="10" type="primary">ydcV_17</name>
    <name evidence="10" type="ORF">SDC9_108065</name>
</gene>
<dbReference type="CDD" id="cd06261">
    <property type="entry name" value="TM_PBP2"/>
    <property type="match status" value="1"/>
</dbReference>